<dbReference type="EMBL" id="WBJX01000002">
    <property type="protein sequence ID" value="KAB1638239.1"/>
    <property type="molecule type" value="Genomic_DNA"/>
</dbReference>
<comment type="caution">
    <text evidence="3">The sequence shown here is derived from an EMBL/GenBank/DDBJ whole genome shotgun (WGS) entry which is preliminary data.</text>
</comment>
<dbReference type="Proteomes" id="UP000490386">
    <property type="component" value="Unassembled WGS sequence"/>
</dbReference>
<evidence type="ECO:0000259" key="2">
    <source>
        <dbReference type="Pfam" id="PF19701"/>
    </source>
</evidence>
<organism evidence="3 4">
    <name type="scientific">Pseudoclavibacter terrae</name>
    <dbReference type="NCBI Taxonomy" id="1530195"/>
    <lineage>
        <taxon>Bacteria</taxon>
        <taxon>Bacillati</taxon>
        <taxon>Actinomycetota</taxon>
        <taxon>Actinomycetes</taxon>
        <taxon>Micrococcales</taxon>
        <taxon>Microbacteriaceae</taxon>
        <taxon>Pseudoclavibacter</taxon>
    </lineage>
</organism>
<feature type="transmembrane region" description="Helical" evidence="1">
    <location>
        <begin position="51"/>
        <end position="74"/>
    </location>
</feature>
<keyword evidence="1" id="KW-1133">Transmembrane helix</keyword>
<proteinExistence type="predicted"/>
<dbReference type="RefSeq" id="WP_151423326.1">
    <property type="nucleotide sequence ID" value="NZ_WBJX01000002.1"/>
</dbReference>
<dbReference type="Pfam" id="PF19701">
    <property type="entry name" value="DUF6199"/>
    <property type="match status" value="1"/>
</dbReference>
<sequence length="187" mass="19928">MEFLPLFALAALFAAAGVWQAGWPASAASTGQRWMFRDREPNWSDAYLGYIRFGGVVLCVLAIVATGMAFTFTFRATLAERCESELKPALDATRSDVGWTASSMEAFAAEHDLDLQTGTTKVDLPELPDFGAVYGLDTEAPSKPTPLVTTTYTFSTMGTAAVAASVQTGGYESSLPELEADSAVCMP</sequence>
<evidence type="ECO:0000256" key="1">
    <source>
        <dbReference type="SAM" id="Phobius"/>
    </source>
</evidence>
<keyword evidence="1" id="KW-0812">Transmembrane</keyword>
<evidence type="ECO:0000313" key="3">
    <source>
        <dbReference type="EMBL" id="KAB1638239.1"/>
    </source>
</evidence>
<dbReference type="InterPro" id="IPR045679">
    <property type="entry name" value="DUF6199"/>
</dbReference>
<name>A0A7J5B2M2_9MICO</name>
<feature type="domain" description="DUF6199" evidence="2">
    <location>
        <begin position="9"/>
        <end position="65"/>
    </location>
</feature>
<keyword evidence="1" id="KW-0472">Membrane</keyword>
<keyword evidence="4" id="KW-1185">Reference proteome</keyword>
<protein>
    <recommendedName>
        <fullName evidence="2">DUF6199 domain-containing protein</fullName>
    </recommendedName>
</protein>
<dbReference type="AlphaFoldDB" id="A0A7J5B2M2"/>
<dbReference type="OrthoDB" id="5112347at2"/>
<gene>
    <name evidence="3" type="ORF">F8O03_07515</name>
</gene>
<reference evidence="3 4" key="1">
    <citation type="submission" date="2019-09" db="EMBL/GenBank/DDBJ databases">
        <title>Phylogeny of genus Pseudoclavibacter and closely related genus.</title>
        <authorList>
            <person name="Li Y."/>
        </authorList>
    </citation>
    <scope>NUCLEOTIDE SEQUENCE [LARGE SCALE GENOMIC DNA]</scope>
    <source>
        <strain evidence="3 4">THG-MD12</strain>
    </source>
</reference>
<accession>A0A7J5B2M2</accession>
<evidence type="ECO:0000313" key="4">
    <source>
        <dbReference type="Proteomes" id="UP000490386"/>
    </source>
</evidence>